<dbReference type="GO" id="GO:0016747">
    <property type="term" value="F:acyltransferase activity, transferring groups other than amino-acyl groups"/>
    <property type="evidence" value="ECO:0007669"/>
    <property type="project" value="InterPro"/>
</dbReference>
<proteinExistence type="predicted"/>
<evidence type="ECO:0000313" key="2">
    <source>
        <dbReference type="EMBL" id="NLA55777.1"/>
    </source>
</evidence>
<dbReference type="PANTHER" id="PTHR42793">
    <property type="entry name" value="COA BINDING DOMAIN CONTAINING PROTEIN"/>
    <property type="match status" value="1"/>
</dbReference>
<dbReference type="PANTHER" id="PTHR42793:SF1">
    <property type="entry name" value="PEPTIDYL-LYSINE N-ACETYLTRANSFERASE PATZ"/>
    <property type="match status" value="1"/>
</dbReference>
<sequence length="773" mass="81506">MTPTPPGREADVILADGTVAVLRPVLPTDRPLFVEFYSHVSEESRYLRFFGPHPELTEQDLSDWVDVDGRDRVTLVLTRQGRIVATAHYALVPDAAPERVADVSFLVSDDTQGRGAANILLEHLAQVGRESGVTRFSAEMITSNQSMRQVFLRAGYDVRPALEDGVITVDFAIDPTERSRTVMHQREHRAEAASISALLTPAAIAVLGDSERMAPLTAAIRASGYPGRVDTHLRDRVDLVIAGYGPDLPDIIAGAARHGARGIVVLADGDNPNLSTAAAAALVSRARAHGIRACGPASLGLINTALPLNATPAPAVPAGRVGLFTQSAGVATLTLSRALERGCGLSSFVASGAFADVTANDLMQYWSDDPDTGICLLTLDAIGNPRKFFRVLRRLALEKPVVIFTPSRALLSARHHTAVGLVAVPPGALDEVIRHAGAIVTARRDTMFDVAGILDRQPVPPGRRVRVISNSAGLTAQMRQAAHRFGLHPSAVTVSGDPVEGLIRAARQALADPHVDIVLTAAVEISHPVSGPVHRGLEELAAACRRPLVGVFVGFGPPPVGADLPVFTSYADALEALVLIADNEEKRAAARPDPADELAPSPEEDATGLLRGLLAAHPGGGWLSDSECGRLLAAYGIDTADTADTAGTAVTMRAVEDPVLGPIMSVGLAGPVPELLDDRSWRVPPLRRRDARDMLTALGTAALLTGHGGADPADLAALEDLLMRLGRLKDELVSVVEVELSPVLAGPDGARVAGARARVLPLDPERDPLARSL</sequence>
<gene>
    <name evidence="2" type="ORF">GX859_05695</name>
</gene>
<dbReference type="SUPFAM" id="SSF51735">
    <property type="entry name" value="NAD(P)-binding Rossmann-fold domains"/>
    <property type="match status" value="1"/>
</dbReference>
<evidence type="ECO:0000259" key="1">
    <source>
        <dbReference type="PROSITE" id="PS51186"/>
    </source>
</evidence>
<evidence type="ECO:0000313" key="3">
    <source>
        <dbReference type="Proteomes" id="UP000557899"/>
    </source>
</evidence>
<dbReference type="InterPro" id="IPR000182">
    <property type="entry name" value="GNAT_dom"/>
</dbReference>
<dbReference type="Gene3D" id="3.40.630.30">
    <property type="match status" value="1"/>
</dbReference>
<dbReference type="Gene3D" id="3.30.470.20">
    <property type="entry name" value="ATP-grasp fold, B domain"/>
    <property type="match status" value="1"/>
</dbReference>
<dbReference type="Pfam" id="PF00583">
    <property type="entry name" value="Acetyltransf_1"/>
    <property type="match status" value="1"/>
</dbReference>
<dbReference type="InterPro" id="IPR016181">
    <property type="entry name" value="Acyl_CoA_acyltransferase"/>
</dbReference>
<name>A0A7X6PN69_9CORY</name>
<dbReference type="Proteomes" id="UP000557899">
    <property type="component" value="Unassembled WGS sequence"/>
</dbReference>
<dbReference type="Pfam" id="PF13607">
    <property type="entry name" value="Succ_CoA_lig"/>
    <property type="match status" value="1"/>
</dbReference>
<dbReference type="AlphaFoldDB" id="A0A7X6PN69"/>
<feature type="domain" description="N-acetyltransferase" evidence="1">
    <location>
        <begin position="20"/>
        <end position="176"/>
    </location>
</feature>
<dbReference type="InterPro" id="IPR016102">
    <property type="entry name" value="Succinyl-CoA_synth-like"/>
</dbReference>
<protein>
    <submittedName>
        <fullName evidence="2">GNAT family N-acetyltransferase</fullName>
    </submittedName>
</protein>
<dbReference type="CDD" id="cd04301">
    <property type="entry name" value="NAT_SF"/>
    <property type="match status" value="1"/>
</dbReference>
<dbReference type="SUPFAM" id="SSF52210">
    <property type="entry name" value="Succinyl-CoA synthetase domains"/>
    <property type="match status" value="2"/>
</dbReference>
<accession>A0A7X6PN69</accession>
<dbReference type="EMBL" id="JAAZHI010000119">
    <property type="protein sequence ID" value="NLA55777.1"/>
    <property type="molecule type" value="Genomic_DNA"/>
</dbReference>
<dbReference type="PROSITE" id="PS51186">
    <property type="entry name" value="GNAT"/>
    <property type="match status" value="1"/>
</dbReference>
<dbReference type="Gene3D" id="3.40.50.261">
    <property type="entry name" value="Succinyl-CoA synthetase domains"/>
    <property type="match status" value="1"/>
</dbReference>
<organism evidence="2 3">
    <name type="scientific">Corynebacterium humireducens</name>
    <dbReference type="NCBI Taxonomy" id="1223514"/>
    <lineage>
        <taxon>Bacteria</taxon>
        <taxon>Bacillati</taxon>
        <taxon>Actinomycetota</taxon>
        <taxon>Actinomycetes</taxon>
        <taxon>Mycobacteriales</taxon>
        <taxon>Corynebacteriaceae</taxon>
        <taxon>Corynebacterium</taxon>
    </lineage>
</organism>
<keyword evidence="2" id="KW-0808">Transferase</keyword>
<comment type="caution">
    <text evidence="2">The sequence shown here is derived from an EMBL/GenBank/DDBJ whole genome shotgun (WGS) entry which is preliminary data.</text>
</comment>
<dbReference type="InterPro" id="IPR032875">
    <property type="entry name" value="Succ_CoA_lig_flav_dom"/>
</dbReference>
<reference evidence="2 3" key="1">
    <citation type="journal article" date="2020" name="Biotechnol. Biofuels">
        <title>New insights from the biogas microbiome by comprehensive genome-resolved metagenomics of nearly 1600 species originating from multiple anaerobic digesters.</title>
        <authorList>
            <person name="Campanaro S."/>
            <person name="Treu L."/>
            <person name="Rodriguez-R L.M."/>
            <person name="Kovalovszki A."/>
            <person name="Ziels R.M."/>
            <person name="Maus I."/>
            <person name="Zhu X."/>
            <person name="Kougias P.G."/>
            <person name="Basile A."/>
            <person name="Luo G."/>
            <person name="Schluter A."/>
            <person name="Konstantinidis K.T."/>
            <person name="Angelidaki I."/>
        </authorList>
    </citation>
    <scope>NUCLEOTIDE SEQUENCE [LARGE SCALE GENOMIC DNA]</scope>
    <source>
        <strain evidence="2">AS15tlH2ME_198</strain>
    </source>
</reference>
<dbReference type="SUPFAM" id="SSF55729">
    <property type="entry name" value="Acyl-CoA N-acyltransferases (Nat)"/>
    <property type="match status" value="1"/>
</dbReference>
<dbReference type="InterPro" id="IPR036291">
    <property type="entry name" value="NAD(P)-bd_dom_sf"/>
</dbReference>
<dbReference type="Pfam" id="PF13549">
    <property type="entry name" value="ATP-grasp_5"/>
    <property type="match status" value="1"/>
</dbReference>